<dbReference type="AlphaFoldDB" id="A0AAE1HU00"/>
<evidence type="ECO:0000313" key="3">
    <source>
        <dbReference type="Proteomes" id="UP001219518"/>
    </source>
</evidence>
<dbReference type="GO" id="GO:0045271">
    <property type="term" value="C:respiratory chain complex I"/>
    <property type="evidence" value="ECO:0007669"/>
    <property type="project" value="InterPro"/>
</dbReference>
<keyword evidence="3" id="KW-1185">Reference proteome</keyword>
<feature type="compositionally biased region" description="Low complexity" evidence="1">
    <location>
        <begin position="32"/>
        <end position="53"/>
    </location>
</feature>
<proteinExistence type="predicted"/>
<dbReference type="Proteomes" id="UP001219518">
    <property type="component" value="Unassembled WGS sequence"/>
</dbReference>
<name>A0AAE1HU00_9NEOP</name>
<protein>
    <submittedName>
        <fullName evidence="2">NADH dehydrogenase [ubiquinone] flavoprotein 3, mitochondrial</fullName>
    </submittedName>
</protein>
<dbReference type="GO" id="GO:0005739">
    <property type="term" value="C:mitochondrion"/>
    <property type="evidence" value="ECO:0007669"/>
    <property type="project" value="InterPro"/>
</dbReference>
<gene>
    <name evidence="2" type="ORF">KUF71_015676</name>
</gene>
<dbReference type="Pfam" id="PF15880">
    <property type="entry name" value="NDUFV3"/>
    <property type="match status" value="1"/>
</dbReference>
<reference evidence="2" key="2">
    <citation type="journal article" date="2023" name="BMC Genomics">
        <title>Pest status, molecular evolution, and epigenetic factors derived from the genome assembly of Frankliniella fusca, a thysanopteran phytovirus vector.</title>
        <authorList>
            <person name="Catto M.A."/>
            <person name="Labadie P.E."/>
            <person name="Jacobson A.L."/>
            <person name="Kennedy G.G."/>
            <person name="Srinivasan R."/>
            <person name="Hunt B.G."/>
        </authorList>
    </citation>
    <scope>NUCLEOTIDE SEQUENCE</scope>
    <source>
        <strain evidence="2">PL_HMW_Pooled</strain>
    </source>
</reference>
<evidence type="ECO:0000313" key="2">
    <source>
        <dbReference type="EMBL" id="KAK3927392.1"/>
    </source>
</evidence>
<sequence length="116" mass="12233">MAATVELRIASKILGLCRLNPRFQVCGSRLYSSAKGSSKSSSGGASGSSSTSTPNVTGLSKKVLDVPNTEVGPGASKSTAYKNPEYFCYNPASYFEAEVELLKYRCPQPSALTPKS</sequence>
<feature type="region of interest" description="Disordered" evidence="1">
    <location>
        <begin position="32"/>
        <end position="82"/>
    </location>
</feature>
<evidence type="ECO:0000256" key="1">
    <source>
        <dbReference type="SAM" id="MobiDB-lite"/>
    </source>
</evidence>
<dbReference type="EMBL" id="JAHWGI010001285">
    <property type="protein sequence ID" value="KAK3927392.1"/>
    <property type="molecule type" value="Genomic_DNA"/>
</dbReference>
<dbReference type="InterPro" id="IPR026193">
    <property type="entry name" value="NDUFV3"/>
</dbReference>
<comment type="caution">
    <text evidence="2">The sequence shown here is derived from an EMBL/GenBank/DDBJ whole genome shotgun (WGS) entry which is preliminary data.</text>
</comment>
<organism evidence="2 3">
    <name type="scientific">Frankliniella fusca</name>
    <dbReference type="NCBI Taxonomy" id="407009"/>
    <lineage>
        <taxon>Eukaryota</taxon>
        <taxon>Metazoa</taxon>
        <taxon>Ecdysozoa</taxon>
        <taxon>Arthropoda</taxon>
        <taxon>Hexapoda</taxon>
        <taxon>Insecta</taxon>
        <taxon>Pterygota</taxon>
        <taxon>Neoptera</taxon>
        <taxon>Paraneoptera</taxon>
        <taxon>Thysanoptera</taxon>
        <taxon>Terebrantia</taxon>
        <taxon>Thripoidea</taxon>
        <taxon>Thripidae</taxon>
        <taxon>Frankliniella</taxon>
    </lineage>
</organism>
<reference evidence="2" key="1">
    <citation type="submission" date="2021-07" db="EMBL/GenBank/DDBJ databases">
        <authorList>
            <person name="Catto M.A."/>
            <person name="Jacobson A."/>
            <person name="Kennedy G."/>
            <person name="Labadie P."/>
            <person name="Hunt B.G."/>
            <person name="Srinivasan R."/>
        </authorList>
    </citation>
    <scope>NUCLEOTIDE SEQUENCE</scope>
    <source>
        <strain evidence="2">PL_HMW_Pooled</strain>
        <tissue evidence="2">Head</tissue>
    </source>
</reference>
<accession>A0AAE1HU00</accession>